<feature type="region of interest" description="Disordered" evidence="6">
    <location>
        <begin position="346"/>
        <end position="377"/>
    </location>
</feature>
<keyword evidence="4 7" id="KW-0472">Membrane</keyword>
<feature type="transmembrane region" description="Helical" evidence="7">
    <location>
        <begin position="45"/>
        <end position="64"/>
    </location>
</feature>
<comment type="caution">
    <text evidence="9">The sequence shown here is derived from an EMBL/GenBank/DDBJ whole genome shotgun (WGS) entry which is preliminary data.</text>
</comment>
<feature type="transmembrane region" description="Helical" evidence="7">
    <location>
        <begin position="101"/>
        <end position="125"/>
    </location>
</feature>
<dbReference type="PANTHER" id="PTHR33048:SF96">
    <property type="entry name" value="INTEGRAL MEMBRANE PROTEIN"/>
    <property type="match status" value="1"/>
</dbReference>
<feature type="transmembrane region" description="Helical" evidence="7">
    <location>
        <begin position="180"/>
        <end position="206"/>
    </location>
</feature>
<feature type="transmembrane region" description="Helical" evidence="7">
    <location>
        <begin position="218"/>
        <end position="237"/>
    </location>
</feature>
<evidence type="ECO:0000256" key="2">
    <source>
        <dbReference type="ARBA" id="ARBA00022692"/>
    </source>
</evidence>
<protein>
    <recommendedName>
        <fullName evidence="8">Rhodopsin domain-containing protein</fullName>
    </recommendedName>
</protein>
<evidence type="ECO:0000313" key="9">
    <source>
        <dbReference type="EMBL" id="KAH7055854.1"/>
    </source>
</evidence>
<accession>A0ABQ8GI12</accession>
<gene>
    <name evidence="9" type="ORF">B0J12DRAFT_433969</name>
</gene>
<feature type="domain" description="Rhodopsin" evidence="8">
    <location>
        <begin position="25"/>
        <end position="282"/>
    </location>
</feature>
<evidence type="ECO:0000256" key="5">
    <source>
        <dbReference type="ARBA" id="ARBA00038359"/>
    </source>
</evidence>
<feature type="compositionally biased region" description="Polar residues" evidence="6">
    <location>
        <begin position="304"/>
        <end position="324"/>
    </location>
</feature>
<dbReference type="InterPro" id="IPR052337">
    <property type="entry name" value="SAT4-like"/>
</dbReference>
<keyword evidence="10" id="KW-1185">Reference proteome</keyword>
<evidence type="ECO:0000259" key="8">
    <source>
        <dbReference type="Pfam" id="PF20684"/>
    </source>
</evidence>
<feature type="region of interest" description="Disordered" evidence="6">
    <location>
        <begin position="403"/>
        <end position="439"/>
    </location>
</feature>
<name>A0ABQ8GI12_9PEZI</name>
<dbReference type="Pfam" id="PF20684">
    <property type="entry name" value="Fung_rhodopsin"/>
    <property type="match status" value="1"/>
</dbReference>
<dbReference type="PANTHER" id="PTHR33048">
    <property type="entry name" value="PTH11-LIKE INTEGRAL MEMBRANE PROTEIN (AFU_ORTHOLOGUE AFUA_5G11245)"/>
    <property type="match status" value="1"/>
</dbReference>
<keyword evidence="2 7" id="KW-0812">Transmembrane</keyword>
<sequence length="439" mass="48441">MEDRSGQVLAINIVFFALTWIIMMLRVYTRAYLIKSFGRDDWSMLAALLLFTGYLICQLGGLAYGTGRHDRDLTALDRTRALRYAASTPTLLAPTDTEARYWWWCELFYTSATCMLKCSVGLFLLRIAVKRGHVLTIYIMSAATILLSVGYFFVFIFQCDPVSSFWTIKPNNDGCLPLDAIAGIAYAAAVLGSISDWTFGILPGFIVYDLQMNKRTKLVVVGILGFAAIGSTATIVRMPYIKGFKATHDFLYESTDIAIWSTIEPGIGMTAACIATLRPLLQHVLHRTGLSTPDKRSNYPDGSYGNQLGSTKNKNRSGNGYIRSNSYSHHLDSLRPDTITGTATVIVSGGDGSSSNRNWRDDSDKGSDEHIIGSSDIHISKSVQVTHVSEPAESSPDIYHAGGGGYHQHHYSMSRQHGRKVSRIEERDVSGRSSDESLV</sequence>
<dbReference type="EMBL" id="JAGTJR010000008">
    <property type="protein sequence ID" value="KAH7055854.1"/>
    <property type="molecule type" value="Genomic_DNA"/>
</dbReference>
<dbReference type="Proteomes" id="UP000774617">
    <property type="component" value="Unassembled WGS sequence"/>
</dbReference>
<evidence type="ECO:0000256" key="4">
    <source>
        <dbReference type="ARBA" id="ARBA00023136"/>
    </source>
</evidence>
<organism evidence="9 10">
    <name type="scientific">Macrophomina phaseolina</name>
    <dbReference type="NCBI Taxonomy" id="35725"/>
    <lineage>
        <taxon>Eukaryota</taxon>
        <taxon>Fungi</taxon>
        <taxon>Dikarya</taxon>
        <taxon>Ascomycota</taxon>
        <taxon>Pezizomycotina</taxon>
        <taxon>Dothideomycetes</taxon>
        <taxon>Dothideomycetes incertae sedis</taxon>
        <taxon>Botryosphaeriales</taxon>
        <taxon>Botryosphaeriaceae</taxon>
        <taxon>Macrophomina</taxon>
    </lineage>
</organism>
<dbReference type="InterPro" id="IPR049326">
    <property type="entry name" value="Rhodopsin_dom_fungi"/>
</dbReference>
<evidence type="ECO:0000313" key="10">
    <source>
        <dbReference type="Proteomes" id="UP000774617"/>
    </source>
</evidence>
<feature type="transmembrane region" description="Helical" evidence="7">
    <location>
        <begin position="137"/>
        <end position="157"/>
    </location>
</feature>
<feature type="region of interest" description="Disordered" evidence="6">
    <location>
        <begin position="291"/>
        <end position="324"/>
    </location>
</feature>
<evidence type="ECO:0000256" key="3">
    <source>
        <dbReference type="ARBA" id="ARBA00022989"/>
    </source>
</evidence>
<comment type="similarity">
    <text evidence="5">Belongs to the SAT4 family.</text>
</comment>
<evidence type="ECO:0000256" key="6">
    <source>
        <dbReference type="SAM" id="MobiDB-lite"/>
    </source>
</evidence>
<proteinExistence type="inferred from homology"/>
<feature type="compositionally biased region" description="Basic and acidic residues" evidence="6">
    <location>
        <begin position="358"/>
        <end position="371"/>
    </location>
</feature>
<keyword evidence="3 7" id="KW-1133">Transmembrane helix</keyword>
<feature type="compositionally biased region" description="Basic residues" evidence="6">
    <location>
        <begin position="407"/>
        <end position="421"/>
    </location>
</feature>
<reference evidence="9 10" key="1">
    <citation type="journal article" date="2021" name="Nat. Commun.">
        <title>Genetic determinants of endophytism in the Arabidopsis root mycobiome.</title>
        <authorList>
            <person name="Mesny F."/>
            <person name="Miyauchi S."/>
            <person name="Thiergart T."/>
            <person name="Pickel B."/>
            <person name="Atanasova L."/>
            <person name="Karlsson M."/>
            <person name="Huettel B."/>
            <person name="Barry K.W."/>
            <person name="Haridas S."/>
            <person name="Chen C."/>
            <person name="Bauer D."/>
            <person name="Andreopoulos W."/>
            <person name="Pangilinan J."/>
            <person name="LaButti K."/>
            <person name="Riley R."/>
            <person name="Lipzen A."/>
            <person name="Clum A."/>
            <person name="Drula E."/>
            <person name="Henrissat B."/>
            <person name="Kohler A."/>
            <person name="Grigoriev I.V."/>
            <person name="Martin F.M."/>
            <person name="Hacquard S."/>
        </authorList>
    </citation>
    <scope>NUCLEOTIDE SEQUENCE [LARGE SCALE GENOMIC DNA]</scope>
    <source>
        <strain evidence="9 10">MPI-SDFR-AT-0080</strain>
    </source>
</reference>
<feature type="transmembrane region" description="Helical" evidence="7">
    <location>
        <begin position="6"/>
        <end position="25"/>
    </location>
</feature>
<evidence type="ECO:0000256" key="1">
    <source>
        <dbReference type="ARBA" id="ARBA00004141"/>
    </source>
</evidence>
<feature type="compositionally biased region" description="Basic and acidic residues" evidence="6">
    <location>
        <begin position="422"/>
        <end position="439"/>
    </location>
</feature>
<comment type="subcellular location">
    <subcellularLocation>
        <location evidence="1">Membrane</location>
        <topology evidence="1">Multi-pass membrane protein</topology>
    </subcellularLocation>
</comment>
<evidence type="ECO:0000256" key="7">
    <source>
        <dbReference type="SAM" id="Phobius"/>
    </source>
</evidence>